<dbReference type="InterPro" id="IPR032728">
    <property type="entry name" value="BBS1_N"/>
</dbReference>
<dbReference type="InterPro" id="IPR028784">
    <property type="entry name" value="BBS1"/>
</dbReference>
<protein>
    <recommendedName>
        <fullName evidence="6">Bardet-Biedl syndrome 1 N-terminal domain-containing protein</fullName>
    </recommendedName>
</protein>
<evidence type="ECO:0008006" key="6">
    <source>
        <dbReference type="Google" id="ProtNLM"/>
    </source>
</evidence>
<dbReference type="PANTHER" id="PTHR20870:SF0">
    <property type="entry name" value="BARDET-BIEDL SYNDROME 1 PROTEIN"/>
    <property type="match status" value="1"/>
</dbReference>
<dbReference type="Proteomes" id="UP001209570">
    <property type="component" value="Unassembled WGS sequence"/>
</dbReference>
<gene>
    <name evidence="4" type="ORF">P43SY_000098</name>
</gene>
<proteinExistence type="predicted"/>
<reference evidence="4" key="1">
    <citation type="submission" date="2021-12" db="EMBL/GenBank/DDBJ databases">
        <title>Prjna785345.</title>
        <authorList>
            <person name="Rujirawat T."/>
            <person name="Krajaejun T."/>
        </authorList>
    </citation>
    <scope>NUCLEOTIDE SEQUENCE</scope>
    <source>
        <strain evidence="4">Pi057C3</strain>
    </source>
</reference>
<dbReference type="Pfam" id="PF23304">
    <property type="entry name" value="GAE_BBS1"/>
    <property type="match status" value="1"/>
</dbReference>
<evidence type="ECO:0000313" key="5">
    <source>
        <dbReference type="Proteomes" id="UP001209570"/>
    </source>
</evidence>
<dbReference type="EMBL" id="JAKCXM010000413">
    <property type="protein sequence ID" value="KAJ0394397.1"/>
    <property type="molecule type" value="Genomic_DNA"/>
</dbReference>
<name>A0AAD5Q3J0_PYTIN</name>
<evidence type="ECO:0000313" key="4">
    <source>
        <dbReference type="EMBL" id="KAJ0394397.1"/>
    </source>
</evidence>
<dbReference type="GO" id="GO:0005815">
    <property type="term" value="C:microtubule organizing center"/>
    <property type="evidence" value="ECO:0007669"/>
    <property type="project" value="TreeGrafter"/>
</dbReference>
<comment type="caution">
    <text evidence="4">The sequence shown here is derived from an EMBL/GenBank/DDBJ whole genome shotgun (WGS) entry which is preliminary data.</text>
</comment>
<feature type="region of interest" description="Disordered" evidence="1">
    <location>
        <begin position="1"/>
        <end position="24"/>
    </location>
</feature>
<dbReference type="GO" id="GO:0005113">
    <property type="term" value="F:patched binding"/>
    <property type="evidence" value="ECO:0007669"/>
    <property type="project" value="TreeGrafter"/>
</dbReference>
<dbReference type="InterPro" id="IPR056419">
    <property type="entry name" value="GAE_BBS1"/>
</dbReference>
<accession>A0AAD5Q3J0</accession>
<keyword evidence="5" id="KW-1185">Reference proteome</keyword>
<evidence type="ECO:0000259" key="3">
    <source>
        <dbReference type="Pfam" id="PF23304"/>
    </source>
</evidence>
<dbReference type="GO" id="GO:1905515">
    <property type="term" value="P:non-motile cilium assembly"/>
    <property type="evidence" value="ECO:0007669"/>
    <property type="project" value="InterPro"/>
</dbReference>
<feature type="domain" description="Bardet-Biedl syndrome 1 protein GAE" evidence="3">
    <location>
        <begin position="483"/>
        <end position="584"/>
    </location>
</feature>
<dbReference type="Pfam" id="PF14779">
    <property type="entry name" value="BBS1"/>
    <property type="match status" value="1"/>
</dbReference>
<dbReference type="GO" id="GO:0061512">
    <property type="term" value="P:protein localization to cilium"/>
    <property type="evidence" value="ECO:0007669"/>
    <property type="project" value="TreeGrafter"/>
</dbReference>
<organism evidence="4 5">
    <name type="scientific">Pythium insidiosum</name>
    <name type="common">Pythiosis disease agent</name>
    <dbReference type="NCBI Taxonomy" id="114742"/>
    <lineage>
        <taxon>Eukaryota</taxon>
        <taxon>Sar</taxon>
        <taxon>Stramenopiles</taxon>
        <taxon>Oomycota</taxon>
        <taxon>Peronosporomycetes</taxon>
        <taxon>Pythiales</taxon>
        <taxon>Pythiaceae</taxon>
        <taxon>Pythium</taxon>
    </lineage>
</organism>
<dbReference type="GO" id="GO:0034464">
    <property type="term" value="C:BBSome"/>
    <property type="evidence" value="ECO:0007669"/>
    <property type="project" value="InterPro"/>
</dbReference>
<dbReference type="AlphaFoldDB" id="A0AAD5Q3J0"/>
<dbReference type="GO" id="GO:0005930">
    <property type="term" value="C:axoneme"/>
    <property type="evidence" value="ECO:0007669"/>
    <property type="project" value="TreeGrafter"/>
</dbReference>
<sequence>MADEQEKENAPAATEPTKKPQKSPWLNAYHNSVAGIKAFSSCMALVDVYGDGDSKLVVADADRRLKMYKGSSLYAEQAILGTPSALSYFYSDTTRPRIPAIAVASSSFIYIYRNFRPHYKFTIPAMEVNAEELRVWDGLARCSVEIPAALAQLTSLRGLGVKLTERSRGLLAIDDIEEQAEYVTRFMDDPLVERTNVTCMTSLNKNMDDKDAQSCLIVATEAAFVYILDPQGTSILQQIKIPGIPVEIVACGLLDVEYRLIVTTRSGSVYTIKNGEVLKTVIELEAPSCALLQLEKSIVIATTNRKLTSYHLKGKKNWSLTMPDDIMALEALNLRRTKDTRGVLVALKSGDIVLYNEKIKVCQIDMETSITGMLFGQYGREEASLVVVQKGGALTLKILKRTASLEAISEAAGPPPEQDIPLNIPKKTKLYVEQTQRERDHAIEMHRHFQRDLCKLRLTTARAYVKIIKDGQGPLSYSTGASIRLNAQVQGIGPVFRIKLNVQNAGTKAITDITVAFHYDHELYRFSKSLMVLPVVIPNVQYEYSAEVMAISESGAADSVYVFVCGKESCVPLVSAVVNMPLSEPDA</sequence>
<dbReference type="GO" id="GO:0005119">
    <property type="term" value="F:smoothened binding"/>
    <property type="evidence" value="ECO:0007669"/>
    <property type="project" value="TreeGrafter"/>
</dbReference>
<dbReference type="PANTHER" id="PTHR20870">
    <property type="entry name" value="BARDET-BIEDL SYNDROME 1 PROTEIN"/>
    <property type="match status" value="1"/>
</dbReference>
<evidence type="ECO:0000259" key="2">
    <source>
        <dbReference type="Pfam" id="PF14779"/>
    </source>
</evidence>
<evidence type="ECO:0000256" key="1">
    <source>
        <dbReference type="SAM" id="MobiDB-lite"/>
    </source>
</evidence>
<feature type="domain" description="Bardet-Biedl syndrome 1 N-terminal" evidence="2">
    <location>
        <begin position="25"/>
        <end position="273"/>
    </location>
</feature>